<accession>A0ABW1TFY3</accession>
<comment type="catalytic activity">
    <reaction evidence="10">
        <text>L-threonyl-[protein] + FAD = FMN-L-threonyl-[protein] + AMP + H(+)</text>
        <dbReference type="Rhea" id="RHEA:36847"/>
        <dbReference type="Rhea" id="RHEA-COMP:11060"/>
        <dbReference type="Rhea" id="RHEA-COMP:11061"/>
        <dbReference type="ChEBI" id="CHEBI:15378"/>
        <dbReference type="ChEBI" id="CHEBI:30013"/>
        <dbReference type="ChEBI" id="CHEBI:57692"/>
        <dbReference type="ChEBI" id="CHEBI:74257"/>
        <dbReference type="ChEBI" id="CHEBI:456215"/>
        <dbReference type="EC" id="2.7.1.180"/>
    </reaction>
</comment>
<dbReference type="PANTHER" id="PTHR30040:SF2">
    <property type="entry name" value="FAD:PROTEIN FMN TRANSFERASE"/>
    <property type="match status" value="1"/>
</dbReference>
<keyword evidence="4" id="KW-0285">Flavoprotein</keyword>
<evidence type="ECO:0000256" key="3">
    <source>
        <dbReference type="ARBA" id="ARBA00016337"/>
    </source>
</evidence>
<evidence type="ECO:0000256" key="5">
    <source>
        <dbReference type="ARBA" id="ARBA00022679"/>
    </source>
</evidence>
<evidence type="ECO:0000256" key="10">
    <source>
        <dbReference type="ARBA" id="ARBA00048540"/>
    </source>
</evidence>
<evidence type="ECO:0000256" key="7">
    <source>
        <dbReference type="ARBA" id="ARBA00022827"/>
    </source>
</evidence>
<evidence type="ECO:0000256" key="1">
    <source>
        <dbReference type="ARBA" id="ARBA00001946"/>
    </source>
</evidence>
<evidence type="ECO:0000256" key="8">
    <source>
        <dbReference type="ARBA" id="ARBA00022842"/>
    </source>
</evidence>
<evidence type="ECO:0000256" key="9">
    <source>
        <dbReference type="ARBA" id="ARBA00031306"/>
    </source>
</evidence>
<dbReference type="EC" id="2.7.1.180" evidence="2"/>
<evidence type="ECO:0000256" key="2">
    <source>
        <dbReference type="ARBA" id="ARBA00011955"/>
    </source>
</evidence>
<keyword evidence="8" id="KW-0460">Magnesium</keyword>
<dbReference type="InterPro" id="IPR024932">
    <property type="entry name" value="ApbE"/>
</dbReference>
<dbReference type="InterPro" id="IPR003374">
    <property type="entry name" value="ApbE-like_sf"/>
</dbReference>
<sequence>MAETKLITKQIIAMEMPFSVKFVVAGDQNFHATLTVQKVTRYLQHIDQDFSPFKATSLVCQFQRGELAAADCTAEFQEVYGLVMRAQEATAGGFDPFFRGQFDPTGIVKGWAIQNAFTRYLQPLLTNETLVAAAINGAGDIQTGVSAMTTFRWQVGVEDPSDRQQLLTGFQLGNGAMATSGTSRHGEHIVRQDVQRTLQQATIIARDLITADIWATAAMSMGPIAFNRLTAGRLQSILVDQSNQIVGEEQPC</sequence>
<protein>
    <recommendedName>
        <fullName evidence="3">FAD:protein FMN transferase</fullName>
        <ecNumber evidence="2">2.7.1.180</ecNumber>
    </recommendedName>
    <alternativeName>
        <fullName evidence="9">Flavin transferase</fullName>
    </alternativeName>
</protein>
<keyword evidence="6" id="KW-0479">Metal-binding</keyword>
<keyword evidence="5 11" id="KW-0808">Transferase</keyword>
<evidence type="ECO:0000256" key="4">
    <source>
        <dbReference type="ARBA" id="ARBA00022630"/>
    </source>
</evidence>
<dbReference type="RefSeq" id="WP_125686615.1">
    <property type="nucleotide sequence ID" value="NZ_JBHSSI010000016.1"/>
</dbReference>
<comment type="cofactor">
    <cofactor evidence="1">
        <name>Mg(2+)</name>
        <dbReference type="ChEBI" id="CHEBI:18420"/>
    </cofactor>
</comment>
<dbReference type="EMBL" id="JBHSSI010000016">
    <property type="protein sequence ID" value="MFC6259673.1"/>
    <property type="molecule type" value="Genomic_DNA"/>
</dbReference>
<dbReference type="GO" id="GO:0016740">
    <property type="term" value="F:transferase activity"/>
    <property type="evidence" value="ECO:0007669"/>
    <property type="project" value="UniProtKB-KW"/>
</dbReference>
<comment type="caution">
    <text evidence="11">The sequence shown here is derived from an EMBL/GenBank/DDBJ whole genome shotgun (WGS) entry which is preliminary data.</text>
</comment>
<reference evidence="12" key="1">
    <citation type="journal article" date="2019" name="Int. J. Syst. Evol. Microbiol.">
        <title>The Global Catalogue of Microorganisms (GCM) 10K type strain sequencing project: providing services to taxonomists for standard genome sequencing and annotation.</title>
        <authorList>
            <consortium name="The Broad Institute Genomics Platform"/>
            <consortium name="The Broad Institute Genome Sequencing Center for Infectious Disease"/>
            <person name="Wu L."/>
            <person name="Ma J."/>
        </authorList>
    </citation>
    <scope>NUCLEOTIDE SEQUENCE [LARGE SCALE GENOMIC DNA]</scope>
    <source>
        <strain evidence="12">CCM 8908</strain>
    </source>
</reference>
<dbReference type="PANTHER" id="PTHR30040">
    <property type="entry name" value="THIAMINE BIOSYNTHESIS LIPOPROTEIN APBE"/>
    <property type="match status" value="1"/>
</dbReference>
<proteinExistence type="predicted"/>
<keyword evidence="12" id="KW-1185">Reference proteome</keyword>
<dbReference type="Proteomes" id="UP001596283">
    <property type="component" value="Unassembled WGS sequence"/>
</dbReference>
<dbReference type="SUPFAM" id="SSF143631">
    <property type="entry name" value="ApbE-like"/>
    <property type="match status" value="1"/>
</dbReference>
<evidence type="ECO:0000313" key="12">
    <source>
        <dbReference type="Proteomes" id="UP001596283"/>
    </source>
</evidence>
<dbReference type="Gene3D" id="3.10.520.10">
    <property type="entry name" value="ApbE-like domains"/>
    <property type="match status" value="2"/>
</dbReference>
<evidence type="ECO:0000313" key="11">
    <source>
        <dbReference type="EMBL" id="MFC6259673.1"/>
    </source>
</evidence>
<dbReference type="Pfam" id="PF02424">
    <property type="entry name" value="ApbE"/>
    <property type="match status" value="1"/>
</dbReference>
<name>A0ABW1TFY3_9LACO</name>
<organism evidence="11 12">
    <name type="scientific">Levilactobacillus fujinensis</name>
    <dbReference type="NCBI Taxonomy" id="2486024"/>
    <lineage>
        <taxon>Bacteria</taxon>
        <taxon>Bacillati</taxon>
        <taxon>Bacillota</taxon>
        <taxon>Bacilli</taxon>
        <taxon>Lactobacillales</taxon>
        <taxon>Lactobacillaceae</taxon>
        <taxon>Levilactobacillus</taxon>
    </lineage>
</organism>
<keyword evidence="7" id="KW-0274">FAD</keyword>
<evidence type="ECO:0000256" key="6">
    <source>
        <dbReference type="ARBA" id="ARBA00022723"/>
    </source>
</evidence>
<gene>
    <name evidence="11" type="ORF">ACFP1C_01805</name>
</gene>